<dbReference type="InterPro" id="IPR013783">
    <property type="entry name" value="Ig-like_fold"/>
</dbReference>
<feature type="transmembrane region" description="Helical" evidence="1">
    <location>
        <begin position="376"/>
        <end position="395"/>
    </location>
</feature>
<dbReference type="Pfam" id="PF10633">
    <property type="entry name" value="NPCBM_assoc"/>
    <property type="match status" value="2"/>
</dbReference>
<dbReference type="AlphaFoldDB" id="A0A9D1JJF6"/>
<keyword evidence="2" id="KW-0732">Signal</keyword>
<organism evidence="4 5">
    <name type="scientific">Candidatus Limivivens intestinipullorum</name>
    <dbReference type="NCBI Taxonomy" id="2840858"/>
    <lineage>
        <taxon>Bacteria</taxon>
        <taxon>Bacillati</taxon>
        <taxon>Bacillota</taxon>
        <taxon>Clostridia</taxon>
        <taxon>Lachnospirales</taxon>
        <taxon>Lachnospiraceae</taxon>
        <taxon>Lachnospiraceae incertae sedis</taxon>
        <taxon>Candidatus Limivivens</taxon>
    </lineage>
</organism>
<dbReference type="InterPro" id="IPR018905">
    <property type="entry name" value="A-galactase_NEW3"/>
</dbReference>
<feature type="domain" description="Alpha-galactosidase NEW3" evidence="3">
    <location>
        <begin position="185"/>
        <end position="248"/>
    </location>
</feature>
<name>A0A9D1JJF6_9FIRM</name>
<reference evidence="4" key="2">
    <citation type="journal article" date="2021" name="PeerJ">
        <title>Extensive microbial diversity within the chicken gut microbiome revealed by metagenomics and culture.</title>
        <authorList>
            <person name="Gilroy R."/>
            <person name="Ravi A."/>
            <person name="Getino M."/>
            <person name="Pursley I."/>
            <person name="Horton D.L."/>
            <person name="Alikhan N.F."/>
            <person name="Baker D."/>
            <person name="Gharbi K."/>
            <person name="Hall N."/>
            <person name="Watson M."/>
            <person name="Adriaenssens E.M."/>
            <person name="Foster-Nyarko E."/>
            <person name="Jarju S."/>
            <person name="Secka A."/>
            <person name="Antonio M."/>
            <person name="Oren A."/>
            <person name="Chaudhuri R.R."/>
            <person name="La Ragione R."/>
            <person name="Hildebrand F."/>
            <person name="Pallen M.J."/>
        </authorList>
    </citation>
    <scope>NUCLEOTIDE SEQUENCE</scope>
    <source>
        <strain evidence="4">CHK190-19873</strain>
    </source>
</reference>
<keyword evidence="1" id="KW-0812">Transmembrane</keyword>
<evidence type="ECO:0000256" key="2">
    <source>
        <dbReference type="SAM" id="SignalP"/>
    </source>
</evidence>
<feature type="domain" description="Alpha-galactosidase NEW3" evidence="3">
    <location>
        <begin position="285"/>
        <end position="356"/>
    </location>
</feature>
<dbReference type="EMBL" id="DVIQ01000025">
    <property type="protein sequence ID" value="HIS30932.1"/>
    <property type="molecule type" value="Genomic_DNA"/>
</dbReference>
<reference evidence="4" key="1">
    <citation type="submission" date="2020-10" db="EMBL/GenBank/DDBJ databases">
        <authorList>
            <person name="Gilroy R."/>
        </authorList>
    </citation>
    <scope>NUCLEOTIDE SEQUENCE</scope>
    <source>
        <strain evidence="4">CHK190-19873</strain>
    </source>
</reference>
<keyword evidence="1" id="KW-0472">Membrane</keyword>
<evidence type="ECO:0000313" key="4">
    <source>
        <dbReference type="EMBL" id="HIS30932.1"/>
    </source>
</evidence>
<feature type="chain" id="PRO_5039373525" description="Alpha-galactosidase NEW3 domain-containing protein" evidence="2">
    <location>
        <begin position="33"/>
        <end position="401"/>
    </location>
</feature>
<accession>A0A9D1JJF6</accession>
<gene>
    <name evidence="4" type="ORF">IAB44_05195</name>
</gene>
<evidence type="ECO:0000259" key="3">
    <source>
        <dbReference type="Pfam" id="PF10633"/>
    </source>
</evidence>
<protein>
    <recommendedName>
        <fullName evidence="3">Alpha-galactosidase NEW3 domain-containing protein</fullName>
    </recommendedName>
</protein>
<keyword evidence="1" id="KW-1133">Transmembrane helix</keyword>
<sequence length="401" mass="42162">MQKMAHFRKKLSTGLVAAAAGIIMCGGMTAMASEITSEAASLDMTTDYPGITVNPGDTLSFSLDFSSDEACDAALSVESIPEGWTGYFGGDGNQVSMVHINSGTEADNAELATFNLTLPDEAEEGTYTVELAADAGSSGSDTLELEITVNQEELGQSSFTAEYPEQQGATGTSFSFDTTLVNNRATEQSYSLSAEAPTGWTVSFTPSSETSQVASVALESGASEGITVDVTPPENVEKGEYTITCTATSASDTLTMELSIEITGTYGVSLSTPTGNLSLDAYANDQRSVTLSITNTGNVDLENLNLTSSAPTDWEVEFSESTIELLEAGATQEITAYITPDADAITGDYLTTLTVSNDETSADAQFRVSVKIRTTWGIVAVAIIVVLVILLGCIFKKFGRR</sequence>
<proteinExistence type="predicted"/>
<dbReference type="PANTHER" id="PTHR39198">
    <property type="entry name" value="HYPOTHETICAL MEMBRANE PROTEIN, CONSERVED"/>
    <property type="match status" value="1"/>
</dbReference>
<comment type="caution">
    <text evidence="4">The sequence shown here is derived from an EMBL/GenBank/DDBJ whole genome shotgun (WGS) entry which is preliminary data.</text>
</comment>
<feature type="signal peptide" evidence="2">
    <location>
        <begin position="1"/>
        <end position="32"/>
    </location>
</feature>
<dbReference type="PANTHER" id="PTHR39198:SF1">
    <property type="entry name" value="ALPHA-GALACTOSIDASE NEW3 DOMAIN-CONTAINING PROTEIN"/>
    <property type="match status" value="1"/>
</dbReference>
<dbReference type="Gene3D" id="2.60.40.10">
    <property type="entry name" value="Immunoglobulins"/>
    <property type="match status" value="1"/>
</dbReference>
<dbReference type="Proteomes" id="UP000823935">
    <property type="component" value="Unassembled WGS sequence"/>
</dbReference>
<evidence type="ECO:0000313" key="5">
    <source>
        <dbReference type="Proteomes" id="UP000823935"/>
    </source>
</evidence>
<evidence type="ECO:0000256" key="1">
    <source>
        <dbReference type="SAM" id="Phobius"/>
    </source>
</evidence>